<dbReference type="InterPro" id="IPR036457">
    <property type="entry name" value="PPM-type-like_dom_sf"/>
</dbReference>
<evidence type="ECO:0000313" key="4">
    <source>
        <dbReference type="EMBL" id="ABU57213.1"/>
    </source>
</evidence>
<dbReference type="CDD" id="cd00156">
    <property type="entry name" value="REC"/>
    <property type="match status" value="1"/>
</dbReference>
<protein>
    <submittedName>
        <fullName evidence="4">Response regulator receiver modulated serine phosphatase</fullName>
    </submittedName>
</protein>
<dbReference type="Pfam" id="PF07228">
    <property type="entry name" value="SpoIIE"/>
    <property type="match status" value="1"/>
</dbReference>
<dbReference type="eggNOG" id="COG2208">
    <property type="taxonomic scope" value="Bacteria"/>
</dbReference>
<dbReference type="Proteomes" id="UP000000263">
    <property type="component" value="Chromosome"/>
</dbReference>
<dbReference type="InterPro" id="IPR001932">
    <property type="entry name" value="PPM-type_phosphatase-like_dom"/>
</dbReference>
<dbReference type="PANTHER" id="PTHR43156">
    <property type="entry name" value="STAGE II SPORULATION PROTEIN E-RELATED"/>
    <property type="match status" value="1"/>
</dbReference>
<dbReference type="InterPro" id="IPR052016">
    <property type="entry name" value="Bact_Sigma-Reg"/>
</dbReference>
<sequence>MNDLFEQISGQTPSVRHILVVDDDPDINRLLRARLTARGYDVSTAASGEEALTLLADSPADVIFLDISLPGMNGLQTLAEVRQRRLDAAVIMTTAFGSEQIAVEALRQGADDYLRKPFESDEFRRVLERTVQRLELERQNRVLRQQLEAHHRRLLSEMARAAEVQARLLPQMAPVLPGFQLAAECIPARDVGGDFYDWQQPAPHVLSFWLCDVMGKGLDAALLMATVRAVMRAVVRSSPPAEAMRYVAAALNDDLIQSGRFVTLFLAQLDAGSGRLAFIDAGHGLAFVRRANGSVETFDTPRGLPLGILPYEQYDQREVVMNPGDALVVYSDGLIDARVDLNLTPQALADQLCGAASALAMLDRLVTLLAPVQTPPDDMTLLVLYRKTDQG</sequence>
<feature type="domain" description="Response regulatory" evidence="3">
    <location>
        <begin position="17"/>
        <end position="131"/>
    </location>
</feature>
<dbReference type="GO" id="GO:0016791">
    <property type="term" value="F:phosphatase activity"/>
    <property type="evidence" value="ECO:0007669"/>
    <property type="project" value="TreeGrafter"/>
</dbReference>
<dbReference type="PROSITE" id="PS50110">
    <property type="entry name" value="RESPONSE_REGULATORY"/>
    <property type="match status" value="1"/>
</dbReference>
<dbReference type="InterPro" id="IPR001789">
    <property type="entry name" value="Sig_transdc_resp-reg_receiver"/>
</dbReference>
<reference evidence="4 5" key="1">
    <citation type="submission" date="2007-08" db="EMBL/GenBank/DDBJ databases">
        <title>Complete sequence of Roseiflexus castenholzii DSM 13941.</title>
        <authorList>
            <consortium name="US DOE Joint Genome Institute"/>
            <person name="Copeland A."/>
            <person name="Lucas S."/>
            <person name="Lapidus A."/>
            <person name="Barry K."/>
            <person name="Glavina del Rio T."/>
            <person name="Dalin E."/>
            <person name="Tice H."/>
            <person name="Pitluck S."/>
            <person name="Thompson L.S."/>
            <person name="Brettin T."/>
            <person name="Bruce D."/>
            <person name="Detter J.C."/>
            <person name="Han C."/>
            <person name="Tapia R."/>
            <person name="Schmutz J."/>
            <person name="Larimer F."/>
            <person name="Land M."/>
            <person name="Hauser L."/>
            <person name="Kyrpides N."/>
            <person name="Mikhailova N."/>
            <person name="Bryant D.A."/>
            <person name="Hanada S."/>
            <person name="Tsukatani Y."/>
            <person name="Richardson P."/>
        </authorList>
    </citation>
    <scope>NUCLEOTIDE SEQUENCE [LARGE SCALE GENOMIC DNA]</scope>
    <source>
        <strain evidence="5">DSM 13941 / HLO8</strain>
    </source>
</reference>
<keyword evidence="5" id="KW-1185">Reference proteome</keyword>
<dbReference type="STRING" id="383372.Rcas_1114"/>
<dbReference type="Gene3D" id="3.40.50.2300">
    <property type="match status" value="1"/>
</dbReference>
<dbReference type="RefSeq" id="WP_012119643.1">
    <property type="nucleotide sequence ID" value="NC_009767.1"/>
</dbReference>
<accession>A7NIB3</accession>
<keyword evidence="2" id="KW-0597">Phosphoprotein</keyword>
<dbReference type="EMBL" id="CP000804">
    <property type="protein sequence ID" value="ABU57213.1"/>
    <property type="molecule type" value="Genomic_DNA"/>
</dbReference>
<name>A7NIB3_ROSCS</name>
<gene>
    <name evidence="4" type="ordered locus">Rcas_1114</name>
</gene>
<organism evidence="4 5">
    <name type="scientific">Roseiflexus castenholzii (strain DSM 13941 / HLO8)</name>
    <dbReference type="NCBI Taxonomy" id="383372"/>
    <lineage>
        <taxon>Bacteria</taxon>
        <taxon>Bacillati</taxon>
        <taxon>Chloroflexota</taxon>
        <taxon>Chloroflexia</taxon>
        <taxon>Chloroflexales</taxon>
        <taxon>Roseiflexineae</taxon>
        <taxon>Roseiflexaceae</taxon>
        <taxon>Roseiflexus</taxon>
    </lineage>
</organism>
<evidence type="ECO:0000256" key="1">
    <source>
        <dbReference type="ARBA" id="ARBA00022801"/>
    </source>
</evidence>
<evidence type="ECO:0000256" key="2">
    <source>
        <dbReference type="PROSITE-ProRule" id="PRU00169"/>
    </source>
</evidence>
<dbReference type="eggNOG" id="COG2204">
    <property type="taxonomic scope" value="Bacteria"/>
</dbReference>
<dbReference type="SMART" id="SM00331">
    <property type="entry name" value="PP2C_SIG"/>
    <property type="match status" value="1"/>
</dbReference>
<dbReference type="OrthoDB" id="9763484at2"/>
<evidence type="ECO:0000313" key="5">
    <source>
        <dbReference type="Proteomes" id="UP000000263"/>
    </source>
</evidence>
<keyword evidence="1" id="KW-0378">Hydrolase</keyword>
<dbReference type="SUPFAM" id="SSF81606">
    <property type="entry name" value="PP2C-like"/>
    <property type="match status" value="1"/>
</dbReference>
<dbReference type="Gene3D" id="3.60.40.10">
    <property type="entry name" value="PPM-type phosphatase domain"/>
    <property type="match status" value="1"/>
</dbReference>
<dbReference type="HOGENOM" id="CLU_000445_43_7_0"/>
<feature type="modified residue" description="4-aspartylphosphate" evidence="2">
    <location>
        <position position="66"/>
    </location>
</feature>
<dbReference type="GO" id="GO:0000160">
    <property type="term" value="P:phosphorelay signal transduction system"/>
    <property type="evidence" value="ECO:0007669"/>
    <property type="project" value="InterPro"/>
</dbReference>
<proteinExistence type="predicted"/>
<dbReference type="InterPro" id="IPR011006">
    <property type="entry name" value="CheY-like_superfamily"/>
</dbReference>
<evidence type="ECO:0000259" key="3">
    <source>
        <dbReference type="PROSITE" id="PS50110"/>
    </source>
</evidence>
<dbReference type="KEGG" id="rca:Rcas_1114"/>
<dbReference type="SMART" id="SM00448">
    <property type="entry name" value="REC"/>
    <property type="match status" value="1"/>
</dbReference>
<dbReference type="Pfam" id="PF00072">
    <property type="entry name" value="Response_reg"/>
    <property type="match status" value="1"/>
</dbReference>
<dbReference type="AlphaFoldDB" id="A7NIB3"/>
<dbReference type="PANTHER" id="PTHR43156:SF2">
    <property type="entry name" value="STAGE II SPORULATION PROTEIN E"/>
    <property type="match status" value="1"/>
</dbReference>
<dbReference type="SUPFAM" id="SSF52172">
    <property type="entry name" value="CheY-like"/>
    <property type="match status" value="1"/>
</dbReference>